<evidence type="ECO:0000313" key="5">
    <source>
        <dbReference type="EMBL" id="USE84666.1"/>
    </source>
</evidence>
<evidence type="ECO:0000313" key="6">
    <source>
        <dbReference type="Proteomes" id="UP001056716"/>
    </source>
</evidence>
<dbReference type="InterPro" id="IPR002577">
    <property type="entry name" value="HTH_HxlR"/>
</dbReference>
<dbReference type="InterPro" id="IPR036390">
    <property type="entry name" value="WH_DNA-bd_sf"/>
</dbReference>
<keyword evidence="6" id="KW-1185">Reference proteome</keyword>
<dbReference type="EMBL" id="CP098732">
    <property type="protein sequence ID" value="USE84666.1"/>
    <property type="molecule type" value="Genomic_DNA"/>
</dbReference>
<evidence type="ECO:0000256" key="3">
    <source>
        <dbReference type="ARBA" id="ARBA00023163"/>
    </source>
</evidence>
<dbReference type="KEGG" id="atz:M5E07_07765"/>
<dbReference type="RefSeq" id="WP_252223486.1">
    <property type="nucleotide sequence ID" value="NZ_CP098732.1"/>
</dbReference>
<dbReference type="Pfam" id="PF01638">
    <property type="entry name" value="HxlR"/>
    <property type="match status" value="1"/>
</dbReference>
<keyword evidence="3" id="KW-0804">Transcription</keyword>
<dbReference type="PANTHER" id="PTHR33204:SF36">
    <property type="entry name" value="TRANSCRIPTIONAL REGULATORY PROTEIN"/>
    <property type="match status" value="1"/>
</dbReference>
<protein>
    <submittedName>
        <fullName evidence="5">Helix-turn-helix transcriptional regulator</fullName>
    </submittedName>
</protein>
<sequence>MKWDEIGEQPCSIARALSIVGDRWTLLVLRNAFMGMRRFDDFQQQLGVTRHVLADRLKRLVDQQILEKKPYVERQQRFEYCLTEKGLELYPVLMSMVTWADKWMDDGTGKPMQLMHKQCGQIFTAITVCSECKEPLNARQVKPIFRHHPFQLDAVQPIDQTKQA</sequence>
<name>A0AAE9S1A9_9GAMM</name>
<dbReference type="PROSITE" id="PS51118">
    <property type="entry name" value="HTH_HXLR"/>
    <property type="match status" value="1"/>
</dbReference>
<evidence type="ECO:0000256" key="2">
    <source>
        <dbReference type="ARBA" id="ARBA00023125"/>
    </source>
</evidence>
<evidence type="ECO:0000256" key="1">
    <source>
        <dbReference type="ARBA" id="ARBA00023015"/>
    </source>
</evidence>
<dbReference type="GO" id="GO:0003677">
    <property type="term" value="F:DNA binding"/>
    <property type="evidence" value="ECO:0007669"/>
    <property type="project" value="UniProtKB-KW"/>
</dbReference>
<reference evidence="5" key="1">
    <citation type="submission" date="2022-06" db="EMBL/GenBank/DDBJ databases">
        <title>Isolation, identification and characterization of iprodione-degrading strains in Lhasa, Tibet.</title>
        <authorList>
            <person name="Pan H."/>
        </authorList>
    </citation>
    <scope>NUCLEOTIDE SEQUENCE</scope>
    <source>
        <strain evidence="5">Y-23</strain>
    </source>
</reference>
<keyword evidence="2" id="KW-0238">DNA-binding</keyword>
<dbReference type="SUPFAM" id="SSF46785">
    <property type="entry name" value="Winged helix' DNA-binding domain"/>
    <property type="match status" value="1"/>
</dbReference>
<dbReference type="Proteomes" id="UP001056716">
    <property type="component" value="Chromosome"/>
</dbReference>
<keyword evidence="1" id="KW-0805">Transcription regulation</keyword>
<gene>
    <name evidence="5" type="ORF">M5E07_07765</name>
</gene>
<proteinExistence type="predicted"/>
<feature type="domain" description="HTH hxlR-type" evidence="4">
    <location>
        <begin position="11"/>
        <end position="108"/>
    </location>
</feature>
<dbReference type="PANTHER" id="PTHR33204">
    <property type="entry name" value="TRANSCRIPTIONAL REGULATOR, MARR FAMILY"/>
    <property type="match status" value="1"/>
</dbReference>
<evidence type="ECO:0000259" key="4">
    <source>
        <dbReference type="PROSITE" id="PS51118"/>
    </source>
</evidence>
<dbReference type="Gene3D" id="1.10.10.10">
    <property type="entry name" value="Winged helix-like DNA-binding domain superfamily/Winged helix DNA-binding domain"/>
    <property type="match status" value="1"/>
</dbReference>
<accession>A0AAE9S1A9</accession>
<dbReference type="AlphaFoldDB" id="A0AAE9S1A9"/>
<organism evidence="5 6">
    <name type="scientific">Acinetobacter tibetensis</name>
    <dbReference type="NCBI Taxonomy" id="2943497"/>
    <lineage>
        <taxon>Bacteria</taxon>
        <taxon>Pseudomonadati</taxon>
        <taxon>Pseudomonadota</taxon>
        <taxon>Gammaproteobacteria</taxon>
        <taxon>Moraxellales</taxon>
        <taxon>Moraxellaceae</taxon>
        <taxon>Acinetobacter</taxon>
    </lineage>
</organism>
<dbReference type="InterPro" id="IPR036388">
    <property type="entry name" value="WH-like_DNA-bd_sf"/>
</dbReference>